<keyword evidence="3" id="KW-1185">Reference proteome</keyword>
<organism evidence="2 3">
    <name type="scientific">Zizania palustris</name>
    <name type="common">Northern wild rice</name>
    <dbReference type="NCBI Taxonomy" id="103762"/>
    <lineage>
        <taxon>Eukaryota</taxon>
        <taxon>Viridiplantae</taxon>
        <taxon>Streptophyta</taxon>
        <taxon>Embryophyta</taxon>
        <taxon>Tracheophyta</taxon>
        <taxon>Spermatophyta</taxon>
        <taxon>Magnoliopsida</taxon>
        <taxon>Liliopsida</taxon>
        <taxon>Poales</taxon>
        <taxon>Poaceae</taxon>
        <taxon>BOP clade</taxon>
        <taxon>Oryzoideae</taxon>
        <taxon>Oryzeae</taxon>
        <taxon>Zizaniinae</taxon>
        <taxon>Zizania</taxon>
    </lineage>
</organism>
<proteinExistence type="predicted"/>
<dbReference type="AlphaFoldDB" id="A0A8J5RUQ0"/>
<protein>
    <recommendedName>
        <fullName evidence="1">Serine aminopeptidase S33 domain-containing protein</fullName>
    </recommendedName>
</protein>
<evidence type="ECO:0000313" key="3">
    <source>
        <dbReference type="Proteomes" id="UP000729402"/>
    </source>
</evidence>
<dbReference type="OrthoDB" id="10249433at2759"/>
<dbReference type="PANTHER" id="PTHR43358:SF10">
    <property type="entry name" value="OS02G0197900 PROTEIN"/>
    <property type="match status" value="1"/>
</dbReference>
<name>A0A8J5RUQ0_ZIZPA</name>
<dbReference type="InterPro" id="IPR022742">
    <property type="entry name" value="Hydrolase_4"/>
</dbReference>
<dbReference type="EMBL" id="JAAALK010000287">
    <property type="protein sequence ID" value="KAG8058408.1"/>
    <property type="molecule type" value="Genomic_DNA"/>
</dbReference>
<gene>
    <name evidence="2" type="ORF">GUJ93_ZPchr0002g25029</name>
</gene>
<reference evidence="2" key="2">
    <citation type="submission" date="2021-02" db="EMBL/GenBank/DDBJ databases">
        <authorList>
            <person name="Kimball J.A."/>
            <person name="Haas M.W."/>
            <person name="Macchietto M."/>
            <person name="Kono T."/>
            <person name="Duquette J."/>
            <person name="Shao M."/>
        </authorList>
    </citation>
    <scope>NUCLEOTIDE SEQUENCE</scope>
    <source>
        <tissue evidence="2">Fresh leaf tissue</tissue>
    </source>
</reference>
<feature type="domain" description="Serine aminopeptidase S33" evidence="1">
    <location>
        <begin position="68"/>
        <end position="192"/>
    </location>
</feature>
<dbReference type="Pfam" id="PF12146">
    <property type="entry name" value="Hydrolase_4"/>
    <property type="match status" value="1"/>
</dbReference>
<dbReference type="InterPro" id="IPR052920">
    <property type="entry name" value="DNA-binding_regulatory"/>
</dbReference>
<sequence length="495" mass="55324">MIEQFVNFVIRPPRSEYNPDQYLWDTEFILAGRKYKRLDLELTNARGITIKCSHYLPAFIPENTSLPCVIYCHGNSGCRADANEVAVILLPANITVFTLDFSGSGLSGGDYVSLGWYEKEDLKCVVSYLRTSKEVSCIGLWGRSMGAVTSLLYGAEDPSIAGMVLDSAFTNLYDLMMELADVYKIRVPKFTVKMAVQYMRRIIQKRAKFDIMNLNILQFAPKTFIPALFGHALNDMFIQPHHCDRLYQAYGGDKNIIKFEGDHNSPRPQSYYDSVSLFFYNTLHPPQLPAACSNKPHMGSFKVGMVTNESLFVEIINDLRTDGTNSCSSSADASKFPNCTTSVVELLSESVNQLSVNNANDLDFLLDEGRNLSEMDGDSVGSCLQDKSSRRNEESCSYTSSNRESWGRCSSLGGASDESLPGDKQENLTVKALATPLRQKQSKLITPKTKEKKIQSLWKKLNRERAEMGGSLSQRLKMCLGHSPRHKRTKSSGTV</sequence>
<evidence type="ECO:0000313" key="2">
    <source>
        <dbReference type="EMBL" id="KAG8058408.1"/>
    </source>
</evidence>
<dbReference type="PANTHER" id="PTHR43358">
    <property type="entry name" value="ALPHA/BETA-HYDROLASE"/>
    <property type="match status" value="1"/>
</dbReference>
<reference evidence="2" key="1">
    <citation type="journal article" date="2021" name="bioRxiv">
        <title>Whole Genome Assembly and Annotation of Northern Wild Rice, Zizania palustris L., Supports a Whole Genome Duplication in the Zizania Genus.</title>
        <authorList>
            <person name="Haas M."/>
            <person name="Kono T."/>
            <person name="Macchietto M."/>
            <person name="Millas R."/>
            <person name="McGilp L."/>
            <person name="Shao M."/>
            <person name="Duquette J."/>
            <person name="Hirsch C.N."/>
            <person name="Kimball J."/>
        </authorList>
    </citation>
    <scope>NUCLEOTIDE SEQUENCE</scope>
    <source>
        <tissue evidence="2">Fresh leaf tissue</tissue>
    </source>
</reference>
<dbReference type="Proteomes" id="UP000729402">
    <property type="component" value="Unassembled WGS sequence"/>
</dbReference>
<evidence type="ECO:0000259" key="1">
    <source>
        <dbReference type="Pfam" id="PF12146"/>
    </source>
</evidence>
<accession>A0A8J5RUQ0</accession>
<comment type="caution">
    <text evidence="2">The sequence shown here is derived from an EMBL/GenBank/DDBJ whole genome shotgun (WGS) entry which is preliminary data.</text>
</comment>